<evidence type="ECO:0000313" key="1">
    <source>
        <dbReference type="EMBL" id="MEO1770276.1"/>
    </source>
</evidence>
<comment type="caution">
    <text evidence="1">The sequence shown here is derived from an EMBL/GenBank/DDBJ whole genome shotgun (WGS) entry which is preliminary data.</text>
</comment>
<gene>
    <name evidence="1" type="ORF">JZO67_002227</name>
</gene>
<protein>
    <submittedName>
        <fullName evidence="1">Uncharacterized protein</fullName>
    </submittedName>
</protein>
<reference evidence="1 2" key="1">
    <citation type="submission" date="2024-02" db="EMBL/GenBank/DDBJ databases">
        <title>The Genome Sequence of Enterococcus sp. DIV0159.</title>
        <authorList>
            <person name="Earl A."/>
            <person name="Manson A."/>
            <person name="Gilmore M."/>
            <person name="Sanders J."/>
            <person name="Shea T."/>
            <person name="Howe W."/>
            <person name="Livny J."/>
            <person name="Cuomo C."/>
            <person name="Neafsey D."/>
            <person name="Birren B."/>
        </authorList>
    </citation>
    <scope>NUCLEOTIDE SEQUENCE [LARGE SCALE GENOMIC DNA]</scope>
    <source>
        <strain evidence="1 2">665A</strain>
    </source>
</reference>
<proteinExistence type="predicted"/>
<dbReference type="EMBL" id="JAFREL020000002">
    <property type="protein sequence ID" value="MEO1770276.1"/>
    <property type="molecule type" value="Genomic_DNA"/>
</dbReference>
<dbReference type="RefSeq" id="WP_207703251.1">
    <property type="nucleotide sequence ID" value="NZ_JAFREL020000002.1"/>
</dbReference>
<evidence type="ECO:0000313" key="2">
    <source>
        <dbReference type="Proteomes" id="UP000664357"/>
    </source>
</evidence>
<keyword evidence="2" id="KW-1185">Reference proteome</keyword>
<name>A0ABV0ENZ9_9ENTE</name>
<organism evidence="1 2">
    <name type="scientific">Candidatus Enterococcus ferrettii</name>
    <dbReference type="NCBI Taxonomy" id="2815324"/>
    <lineage>
        <taxon>Bacteria</taxon>
        <taxon>Bacillati</taxon>
        <taxon>Bacillota</taxon>
        <taxon>Bacilli</taxon>
        <taxon>Lactobacillales</taxon>
        <taxon>Enterococcaceae</taxon>
        <taxon>Enterococcus</taxon>
    </lineage>
</organism>
<sequence length="136" mass="16084">MYDDETAIQLFLEAKSVYEDRNMMKWNTGFFLSEHTSLLKKDRKQQAKVVLQKIRMDSDDIDRTLFTARQNNQPVAIQLEQLDENGQYQPDIIGMIYGHDELGIYVGNQKVGYDEIRNVEITTIKKWNELERSEYE</sequence>
<accession>A0ABV0ENZ9</accession>
<dbReference type="Proteomes" id="UP000664357">
    <property type="component" value="Unassembled WGS sequence"/>
</dbReference>